<dbReference type="EMBL" id="LR796682">
    <property type="protein sequence ID" value="CAB4158789.1"/>
    <property type="molecule type" value="Genomic_DNA"/>
</dbReference>
<sequence>MQVFRERAGSPASHPKDLDWDRAALRKVLYDILFREKRHSAAVEAVAKASPRHVDNGGKLKFRQTVSGILHAMTTEDLASVWYDALDAESRGHDVAARVAHELSGGWLGNVGIGWSSHVESSTRILSVIRAYAATKHWDTTPKTTTTTKKEAKMTNTTTQMDPVAAYNQLAPTMQQAINGMLSPLGLPSADKLVEAWAHTAKAEEAVAKAAGVIDTLKGELAKARQMPSGGGIQINIAPAIQSVQHAGWPTYTIEKRNARDIFKVPDNDAMQKAFDIELPYFQWTSRCADVPAIDDGYVFRPQQLRAVLMSLVQNTRTWLHGHTGTGKTTLIEQVCARLGWPVCVINLDSEISRLDLMGRDTLTTQGGVNTTQFVEGVLPRAMQRPMVLIFDEMDFGRSDVMYAVQRVLTGSSLTLTEDGGREILPDALFRMFATGNTRGAGDDHGMYQGARIQSAALLDRFTRWISVSYLDQTETGMLLKAKVPGLKDKQRELLTRYSTEHVRAFSERQIMTPLSPRGLLDLARLLETNLSMMPAPAATEDAFETVILGRLPDTDRAVLKAIVDRLVA</sequence>
<dbReference type="Gene3D" id="3.40.50.300">
    <property type="entry name" value="P-loop containing nucleotide triphosphate hydrolases"/>
    <property type="match status" value="1"/>
</dbReference>
<proteinExistence type="predicted"/>
<dbReference type="GO" id="GO:0016887">
    <property type="term" value="F:ATP hydrolysis activity"/>
    <property type="evidence" value="ECO:0007669"/>
    <property type="project" value="InterPro"/>
</dbReference>
<dbReference type="SUPFAM" id="SSF52540">
    <property type="entry name" value="P-loop containing nucleoside triphosphate hydrolases"/>
    <property type="match status" value="1"/>
</dbReference>
<gene>
    <name evidence="2" type="ORF">UFOVP706_30</name>
</gene>
<accession>A0A6J5NHM9</accession>
<dbReference type="InterPro" id="IPR027417">
    <property type="entry name" value="P-loop_NTPase"/>
</dbReference>
<dbReference type="InterPro" id="IPR050764">
    <property type="entry name" value="CbbQ/NirQ/NorQ/GpvN"/>
</dbReference>
<dbReference type="SMART" id="SM00382">
    <property type="entry name" value="AAA"/>
    <property type="match status" value="1"/>
</dbReference>
<reference evidence="2" key="1">
    <citation type="submission" date="2020-04" db="EMBL/GenBank/DDBJ databases">
        <authorList>
            <person name="Chiriac C."/>
            <person name="Salcher M."/>
            <person name="Ghai R."/>
            <person name="Kavagutti S V."/>
        </authorList>
    </citation>
    <scope>NUCLEOTIDE SEQUENCE</scope>
</reference>
<evidence type="ECO:0000313" key="2">
    <source>
        <dbReference type="EMBL" id="CAB4158789.1"/>
    </source>
</evidence>
<dbReference type="CDD" id="cd00009">
    <property type="entry name" value="AAA"/>
    <property type="match status" value="1"/>
</dbReference>
<feature type="domain" description="AAA+ ATPase" evidence="1">
    <location>
        <begin position="314"/>
        <end position="554"/>
    </location>
</feature>
<dbReference type="Pfam" id="PF07728">
    <property type="entry name" value="AAA_5"/>
    <property type="match status" value="1"/>
</dbReference>
<dbReference type="GO" id="GO:0005524">
    <property type="term" value="F:ATP binding"/>
    <property type="evidence" value="ECO:0007669"/>
    <property type="project" value="InterPro"/>
</dbReference>
<organism evidence="2">
    <name type="scientific">uncultured Caudovirales phage</name>
    <dbReference type="NCBI Taxonomy" id="2100421"/>
    <lineage>
        <taxon>Viruses</taxon>
        <taxon>Duplodnaviria</taxon>
        <taxon>Heunggongvirae</taxon>
        <taxon>Uroviricota</taxon>
        <taxon>Caudoviricetes</taxon>
        <taxon>Peduoviridae</taxon>
        <taxon>Maltschvirus</taxon>
        <taxon>Maltschvirus maltsch</taxon>
    </lineage>
</organism>
<protein>
    <submittedName>
        <fullName evidence="2">AAA domain containing protein</fullName>
    </submittedName>
</protein>
<dbReference type="InterPro" id="IPR011704">
    <property type="entry name" value="ATPase_dyneun-rel_AAA"/>
</dbReference>
<dbReference type="PANTHER" id="PTHR42759">
    <property type="entry name" value="MOXR FAMILY PROTEIN"/>
    <property type="match status" value="1"/>
</dbReference>
<evidence type="ECO:0000259" key="1">
    <source>
        <dbReference type="SMART" id="SM00382"/>
    </source>
</evidence>
<name>A0A6J5NHM9_9CAUD</name>
<dbReference type="InterPro" id="IPR003593">
    <property type="entry name" value="AAA+_ATPase"/>
</dbReference>
<dbReference type="PANTHER" id="PTHR42759:SF1">
    <property type="entry name" value="MAGNESIUM-CHELATASE SUBUNIT CHLD"/>
    <property type="match status" value="1"/>
</dbReference>